<keyword evidence="5 6" id="KW-0472">Membrane</keyword>
<dbReference type="InterPro" id="IPR001248">
    <property type="entry name" value="Pur-cyt_permease"/>
</dbReference>
<feature type="transmembrane region" description="Helical" evidence="6">
    <location>
        <begin position="256"/>
        <end position="281"/>
    </location>
</feature>
<dbReference type="Gene3D" id="1.10.4160.10">
    <property type="entry name" value="Hydantoin permease"/>
    <property type="match status" value="1"/>
</dbReference>
<evidence type="ECO:0000256" key="6">
    <source>
        <dbReference type="SAM" id="Phobius"/>
    </source>
</evidence>
<feature type="transmembrane region" description="Helical" evidence="6">
    <location>
        <begin position="225"/>
        <end position="250"/>
    </location>
</feature>
<sequence length="422" mass="43607">MPRKSVEAPTDRGAAAAGAPGYRIALILLGIVVTPVMLSAPTLGSGLTLGRAVSAIIVGSLILLVVGATTLSIGQHARQTTYDIVRFPFGAKGAKAINVLLAVSLFGWTAVTANGFGVAVQSLLIQLFDVTVPLPVLVVFGCVIFVASTAFGFKILGNVAQFAVPVIVLILAFLVYQALTSALTLLDPVDPISWGVAVSSVVGTAIVLVVTAADFGSFTRNRRQAILAAVLAFGIAYPCLYIGAAIPSAFTGESTLINAMTLIASGLPAIVLLIIAAVTANAGNIFQGTLAISTLVTVLRKWQITVGIGVAAAIVGSFDLVAWLPSFLLFLGIAAPPVAGIFVADFFLHRRAGYDNAVLTSQSAIKLLTFAAWFIGSVIGYLTAYNVFSLTGISSIDSMLISALVYVVASTVMDTTRNSISK</sequence>
<dbReference type="GO" id="GO:0015209">
    <property type="term" value="F:cytosine transmembrane transporter activity"/>
    <property type="evidence" value="ECO:0007669"/>
    <property type="project" value="InterPro"/>
</dbReference>
<evidence type="ECO:0000256" key="3">
    <source>
        <dbReference type="ARBA" id="ARBA00022692"/>
    </source>
</evidence>
<feature type="transmembrane region" description="Helical" evidence="6">
    <location>
        <begin position="393"/>
        <end position="413"/>
    </location>
</feature>
<evidence type="ECO:0000256" key="5">
    <source>
        <dbReference type="ARBA" id="ARBA00023136"/>
    </source>
</evidence>
<feature type="transmembrane region" description="Helical" evidence="6">
    <location>
        <begin position="302"/>
        <end position="321"/>
    </location>
</feature>
<proteinExistence type="inferred from homology"/>
<evidence type="ECO:0000313" key="7">
    <source>
        <dbReference type="EMBL" id="POH64922.1"/>
    </source>
</evidence>
<dbReference type="RefSeq" id="WP_103431114.1">
    <property type="nucleotide sequence ID" value="NZ_PPXF01000044.1"/>
</dbReference>
<comment type="caution">
    <text evidence="7">The sequence shown here is derived from an EMBL/GenBank/DDBJ whole genome shotgun (WGS) entry which is preliminary data.</text>
</comment>
<dbReference type="PANTHER" id="PTHR30569">
    <property type="entry name" value="CYTOSINE TRANSPORTER CODB"/>
    <property type="match status" value="1"/>
</dbReference>
<dbReference type="GO" id="GO:0005886">
    <property type="term" value="C:plasma membrane"/>
    <property type="evidence" value="ECO:0007669"/>
    <property type="project" value="TreeGrafter"/>
</dbReference>
<dbReference type="Pfam" id="PF02133">
    <property type="entry name" value="Transp_cyt_pur"/>
    <property type="match status" value="1"/>
</dbReference>
<reference evidence="7 8" key="1">
    <citation type="submission" date="2018-01" db="EMBL/GenBank/DDBJ databases">
        <title>Cryobacterium sp. nov., from glaciers in China.</title>
        <authorList>
            <person name="Liu Q."/>
            <person name="Xin Y.-H."/>
        </authorList>
    </citation>
    <scope>NUCLEOTIDE SEQUENCE [LARGE SCALE GENOMIC DNA]</scope>
    <source>
        <strain evidence="7 8">TMB1-8</strain>
    </source>
</reference>
<evidence type="ECO:0000256" key="4">
    <source>
        <dbReference type="ARBA" id="ARBA00022989"/>
    </source>
</evidence>
<keyword evidence="4 6" id="KW-1133">Transmembrane helix</keyword>
<gene>
    <name evidence="7" type="ORF">C3B59_09385</name>
</gene>
<feature type="transmembrane region" description="Helical" evidence="6">
    <location>
        <begin position="162"/>
        <end position="186"/>
    </location>
</feature>
<feature type="transmembrane region" description="Helical" evidence="6">
    <location>
        <begin position="52"/>
        <end position="75"/>
    </location>
</feature>
<name>A0A2S3ZEZ6_9MICO</name>
<evidence type="ECO:0000256" key="1">
    <source>
        <dbReference type="ARBA" id="ARBA00004141"/>
    </source>
</evidence>
<feature type="transmembrane region" description="Helical" evidence="6">
    <location>
        <begin position="21"/>
        <end position="40"/>
    </location>
</feature>
<dbReference type="EMBL" id="PPXF01000044">
    <property type="protein sequence ID" value="POH64922.1"/>
    <property type="molecule type" value="Genomic_DNA"/>
</dbReference>
<dbReference type="Proteomes" id="UP000237104">
    <property type="component" value="Unassembled WGS sequence"/>
</dbReference>
<feature type="transmembrane region" description="Helical" evidence="6">
    <location>
        <begin position="192"/>
        <end position="213"/>
    </location>
</feature>
<feature type="transmembrane region" description="Helical" evidence="6">
    <location>
        <begin position="96"/>
        <end position="120"/>
    </location>
</feature>
<organism evidence="7 8">
    <name type="scientific">Cryobacterium zongtaii</name>
    <dbReference type="NCBI Taxonomy" id="1259217"/>
    <lineage>
        <taxon>Bacteria</taxon>
        <taxon>Bacillati</taxon>
        <taxon>Actinomycetota</taxon>
        <taxon>Actinomycetes</taxon>
        <taxon>Micrococcales</taxon>
        <taxon>Microbacteriaceae</taxon>
        <taxon>Cryobacterium</taxon>
    </lineage>
</organism>
<dbReference type="AlphaFoldDB" id="A0A2S3ZEZ6"/>
<feature type="transmembrane region" description="Helical" evidence="6">
    <location>
        <begin position="132"/>
        <end position="153"/>
    </location>
</feature>
<dbReference type="PANTHER" id="PTHR30569:SF0">
    <property type="entry name" value="CYTOSINE PERMEASE"/>
    <property type="match status" value="1"/>
</dbReference>
<comment type="subcellular location">
    <subcellularLocation>
        <location evidence="1">Membrane</location>
        <topology evidence="1">Multi-pass membrane protein</topology>
    </subcellularLocation>
</comment>
<keyword evidence="3 6" id="KW-0812">Transmembrane</keyword>
<dbReference type="OrthoDB" id="3169878at2"/>
<dbReference type="InterPro" id="IPR030191">
    <property type="entry name" value="CodB"/>
</dbReference>
<protein>
    <submittedName>
        <fullName evidence="7">Cytosine permease</fullName>
    </submittedName>
</protein>
<feature type="transmembrane region" description="Helical" evidence="6">
    <location>
        <begin position="367"/>
        <end position="387"/>
    </location>
</feature>
<evidence type="ECO:0000313" key="8">
    <source>
        <dbReference type="Proteomes" id="UP000237104"/>
    </source>
</evidence>
<evidence type="ECO:0000256" key="2">
    <source>
        <dbReference type="ARBA" id="ARBA00008974"/>
    </source>
</evidence>
<feature type="transmembrane region" description="Helical" evidence="6">
    <location>
        <begin position="327"/>
        <end position="347"/>
    </location>
</feature>
<accession>A0A2S3ZEZ6</accession>
<comment type="similarity">
    <text evidence="2">Belongs to the purine-cytosine permease (2.A.39) family.</text>
</comment>